<dbReference type="InterPro" id="IPR006196">
    <property type="entry name" value="RNA-binding_domain_S1_IF1"/>
</dbReference>
<dbReference type="GO" id="GO:0043022">
    <property type="term" value="F:ribosome binding"/>
    <property type="evidence" value="ECO:0007669"/>
    <property type="project" value="TreeGrafter"/>
</dbReference>
<keyword evidence="3 5" id="KW-0648">Protein biosynthesis</keyword>
<dbReference type="Proteomes" id="UP000230553">
    <property type="component" value="Unassembled WGS sequence"/>
</dbReference>
<evidence type="ECO:0000256" key="3">
    <source>
        <dbReference type="ARBA" id="ARBA00022917"/>
    </source>
</evidence>
<keyword evidence="2 5" id="KW-0396">Initiation factor</keyword>
<organism evidence="7 8">
    <name type="scientific">Candidatus Wolfebacteria bacterium CG_4_10_14_0_2_um_filter_39_18</name>
    <dbReference type="NCBI Taxonomy" id="1975061"/>
    <lineage>
        <taxon>Bacteria</taxon>
        <taxon>Candidatus Wolfeibacteriota</taxon>
    </lineage>
</organism>
<gene>
    <name evidence="7" type="ORF">COY31_00955</name>
</gene>
<dbReference type="InterPro" id="IPR004368">
    <property type="entry name" value="TIF_IF1"/>
</dbReference>
<protein>
    <recommendedName>
        <fullName evidence="4">Translation initiation factor IF-1</fullName>
    </recommendedName>
</protein>
<comment type="caution">
    <text evidence="7">The sequence shown here is derived from an EMBL/GenBank/DDBJ whole genome shotgun (WGS) entry which is preliminary data.</text>
</comment>
<feature type="domain" description="S1-like" evidence="6">
    <location>
        <begin position="1"/>
        <end position="71"/>
    </location>
</feature>
<reference evidence="8" key="1">
    <citation type="submission" date="2017-09" db="EMBL/GenBank/DDBJ databases">
        <title>Depth-based differentiation of microbial function through sediment-hosted aquifers and enrichment of novel symbionts in the deep terrestrial subsurface.</title>
        <authorList>
            <person name="Probst A.J."/>
            <person name="Ladd B."/>
            <person name="Jarett J.K."/>
            <person name="Geller-Mcgrath D.E."/>
            <person name="Sieber C.M.K."/>
            <person name="Emerson J.B."/>
            <person name="Anantharaman K."/>
            <person name="Thomas B.C."/>
            <person name="Malmstrom R."/>
            <person name="Stieglmeier M."/>
            <person name="Klingl A."/>
            <person name="Woyke T."/>
            <person name="Ryan C.M."/>
            <person name="Banfield J.F."/>
        </authorList>
    </citation>
    <scope>NUCLEOTIDE SEQUENCE [LARGE SCALE GENOMIC DNA]</scope>
</reference>
<evidence type="ECO:0000313" key="8">
    <source>
        <dbReference type="Proteomes" id="UP000230553"/>
    </source>
</evidence>
<evidence type="ECO:0000256" key="2">
    <source>
        <dbReference type="ARBA" id="ARBA00022540"/>
    </source>
</evidence>
<dbReference type="InterPro" id="IPR012340">
    <property type="entry name" value="NA-bd_OB-fold"/>
</dbReference>
<dbReference type="PANTHER" id="PTHR33370:SF1">
    <property type="entry name" value="TRANSLATION INITIATION FACTOR IF-1, CHLOROPLASTIC"/>
    <property type="match status" value="1"/>
</dbReference>
<evidence type="ECO:0000256" key="5">
    <source>
        <dbReference type="PROSITE-ProRule" id="PRU00181"/>
    </source>
</evidence>
<dbReference type="Pfam" id="PF01176">
    <property type="entry name" value="eIF-1a"/>
    <property type="match status" value="1"/>
</dbReference>
<dbReference type="NCBIfam" id="TIGR00008">
    <property type="entry name" value="infA"/>
    <property type="match status" value="1"/>
</dbReference>
<evidence type="ECO:0000256" key="4">
    <source>
        <dbReference type="NCBIfam" id="TIGR00008"/>
    </source>
</evidence>
<evidence type="ECO:0000259" key="6">
    <source>
        <dbReference type="PROSITE" id="PS50832"/>
    </source>
</evidence>
<comment type="similarity">
    <text evidence="1">Belongs to the IF-1 family.</text>
</comment>
<sequence length="71" mass="8112">MPDKQKPKPVEGIVVEALPSANFKVKISDTEEILAYPSGKMRLYYIKVLPGDRVLVEVSDDRKRGRITRRL</sequence>
<accession>A0A2M7TGG0</accession>
<evidence type="ECO:0000313" key="7">
    <source>
        <dbReference type="EMBL" id="PIZ45177.1"/>
    </source>
</evidence>
<dbReference type="GO" id="GO:0003723">
    <property type="term" value="F:RNA binding"/>
    <property type="evidence" value="ECO:0007669"/>
    <property type="project" value="InterPro"/>
</dbReference>
<dbReference type="EMBL" id="PFNM01000017">
    <property type="protein sequence ID" value="PIZ45177.1"/>
    <property type="molecule type" value="Genomic_DNA"/>
</dbReference>
<dbReference type="GO" id="GO:0005829">
    <property type="term" value="C:cytosol"/>
    <property type="evidence" value="ECO:0007669"/>
    <property type="project" value="TreeGrafter"/>
</dbReference>
<evidence type="ECO:0000256" key="1">
    <source>
        <dbReference type="ARBA" id="ARBA00010939"/>
    </source>
</evidence>
<proteinExistence type="inferred from homology"/>
<dbReference type="GO" id="GO:0003743">
    <property type="term" value="F:translation initiation factor activity"/>
    <property type="evidence" value="ECO:0007669"/>
    <property type="project" value="UniProtKB-UniRule"/>
</dbReference>
<name>A0A2M7TGG0_9BACT</name>
<dbReference type="PANTHER" id="PTHR33370">
    <property type="entry name" value="TRANSLATION INITIATION FACTOR IF-1, CHLOROPLASTIC"/>
    <property type="match status" value="1"/>
</dbReference>
<dbReference type="AlphaFoldDB" id="A0A2M7TGG0"/>
<dbReference type="Gene3D" id="2.40.50.140">
    <property type="entry name" value="Nucleic acid-binding proteins"/>
    <property type="match status" value="1"/>
</dbReference>
<dbReference type="PROSITE" id="PS50832">
    <property type="entry name" value="S1_IF1_TYPE"/>
    <property type="match status" value="1"/>
</dbReference>
<dbReference type="SUPFAM" id="SSF50249">
    <property type="entry name" value="Nucleic acid-binding proteins"/>
    <property type="match status" value="1"/>
</dbReference>